<dbReference type="GO" id="GO:0008725">
    <property type="term" value="F:DNA-3-methyladenine glycosylase activity"/>
    <property type="evidence" value="ECO:0007669"/>
    <property type="project" value="TreeGrafter"/>
</dbReference>
<dbReference type="STRING" id="1121884.SAMN02745131_02064"/>
<organism evidence="7 8">
    <name type="scientific">Flavisolibacter ginsengisoli DSM 18119</name>
    <dbReference type="NCBI Taxonomy" id="1121884"/>
    <lineage>
        <taxon>Bacteria</taxon>
        <taxon>Pseudomonadati</taxon>
        <taxon>Bacteroidota</taxon>
        <taxon>Chitinophagia</taxon>
        <taxon>Chitinophagales</taxon>
        <taxon>Chitinophagaceae</taxon>
        <taxon>Flavisolibacter</taxon>
    </lineage>
</organism>
<dbReference type="InterPro" id="IPR003265">
    <property type="entry name" value="HhH-GPD_domain"/>
</dbReference>
<evidence type="ECO:0000256" key="5">
    <source>
        <dbReference type="ARBA" id="ARBA00023204"/>
    </source>
</evidence>
<protein>
    <recommendedName>
        <fullName evidence="3">DNA-3-methyladenine glycosylase II</fullName>
        <ecNumber evidence="3">3.2.2.21</ecNumber>
    </recommendedName>
</protein>
<dbReference type="OrthoDB" id="9785929at2"/>
<dbReference type="RefSeq" id="WP_072835251.1">
    <property type="nucleotide sequence ID" value="NZ_FQUU01000007.1"/>
</dbReference>
<dbReference type="InterPro" id="IPR000035">
    <property type="entry name" value="Alkylbase_DNA_glycsylse_CS"/>
</dbReference>
<dbReference type="GO" id="GO:0043916">
    <property type="term" value="F:DNA-7-methylguanine glycosylase activity"/>
    <property type="evidence" value="ECO:0007669"/>
    <property type="project" value="TreeGrafter"/>
</dbReference>
<dbReference type="FunFam" id="1.10.340.30:FF:000004">
    <property type="entry name" value="DNA-3-methyladenine glycosylase II"/>
    <property type="match status" value="1"/>
</dbReference>
<dbReference type="EMBL" id="FQUU01000007">
    <property type="protein sequence ID" value="SHF21146.1"/>
    <property type="molecule type" value="Genomic_DNA"/>
</dbReference>
<name>A0A1M4ZU49_9BACT</name>
<dbReference type="PANTHER" id="PTHR43003">
    <property type="entry name" value="DNA-3-METHYLADENINE GLYCOSYLASE"/>
    <property type="match status" value="1"/>
</dbReference>
<accession>A0A1M4ZU49</accession>
<keyword evidence="4" id="KW-0227">DNA damage</keyword>
<gene>
    <name evidence="7" type="ORF">SAMN02745131_02064</name>
</gene>
<comment type="similarity">
    <text evidence="2">Belongs to the alkylbase DNA glycosidase AlkA family.</text>
</comment>
<dbReference type="Proteomes" id="UP000184048">
    <property type="component" value="Unassembled WGS sequence"/>
</dbReference>
<dbReference type="GO" id="GO:0032993">
    <property type="term" value="C:protein-DNA complex"/>
    <property type="evidence" value="ECO:0007669"/>
    <property type="project" value="TreeGrafter"/>
</dbReference>
<proteinExistence type="inferred from homology"/>
<keyword evidence="8" id="KW-1185">Reference proteome</keyword>
<dbReference type="InterPro" id="IPR051912">
    <property type="entry name" value="Alkylbase_DNA_Glycosylase/TA"/>
</dbReference>
<dbReference type="Gene3D" id="1.10.340.30">
    <property type="entry name" value="Hypothetical protein, domain 2"/>
    <property type="match status" value="1"/>
</dbReference>
<evidence type="ECO:0000313" key="8">
    <source>
        <dbReference type="Proteomes" id="UP000184048"/>
    </source>
</evidence>
<dbReference type="Pfam" id="PF00730">
    <property type="entry name" value="HhH-GPD"/>
    <property type="match status" value="1"/>
</dbReference>
<dbReference type="GO" id="GO:0006307">
    <property type="term" value="P:DNA alkylation repair"/>
    <property type="evidence" value="ECO:0007669"/>
    <property type="project" value="TreeGrafter"/>
</dbReference>
<reference evidence="7 8" key="1">
    <citation type="submission" date="2016-11" db="EMBL/GenBank/DDBJ databases">
        <authorList>
            <person name="Jaros S."/>
            <person name="Januszkiewicz K."/>
            <person name="Wedrychowicz H."/>
        </authorList>
    </citation>
    <scope>NUCLEOTIDE SEQUENCE [LARGE SCALE GENOMIC DNA]</scope>
    <source>
        <strain evidence="7 8">DSM 18119</strain>
    </source>
</reference>
<comment type="catalytic activity">
    <reaction evidence="1">
        <text>Hydrolysis of alkylated DNA, releasing 3-methyladenine, 3-methylguanine, 7-methylguanine and 7-methyladenine.</text>
        <dbReference type="EC" id="3.2.2.21"/>
    </reaction>
</comment>
<dbReference type="PROSITE" id="PS00516">
    <property type="entry name" value="ALKYLBASE_DNA_GLYCOS"/>
    <property type="match status" value="1"/>
</dbReference>
<dbReference type="SUPFAM" id="SSF48150">
    <property type="entry name" value="DNA-glycosylase"/>
    <property type="match status" value="1"/>
</dbReference>
<evidence type="ECO:0000256" key="2">
    <source>
        <dbReference type="ARBA" id="ARBA00010817"/>
    </source>
</evidence>
<sequence>MSYTLHLSKDRKLSRLIAQQESFTLKSHKNICLRLCASIMSQQLSTKVAKVIYHRFLELYGGNEPTPQQIVITPLETLRGIGLSNAKAQYVLNVAQFAIDHNLDDKRLKKMSNEDIIELLTQIKGVGRWTVEMLLMFTLGREDVFAVDDYGIQVAMKKIYKLDDSNKKEMREKMLKLSAKWSPYRTYACLHLWHYKDNVPAT</sequence>
<evidence type="ECO:0000256" key="4">
    <source>
        <dbReference type="ARBA" id="ARBA00022763"/>
    </source>
</evidence>
<evidence type="ECO:0000313" key="7">
    <source>
        <dbReference type="EMBL" id="SHF21146.1"/>
    </source>
</evidence>
<evidence type="ECO:0000256" key="1">
    <source>
        <dbReference type="ARBA" id="ARBA00000086"/>
    </source>
</evidence>
<dbReference type="EC" id="3.2.2.21" evidence="3"/>
<dbReference type="PANTHER" id="PTHR43003:SF5">
    <property type="entry name" value="DNA-3-METHYLADENINE GLYCOSYLASE"/>
    <property type="match status" value="1"/>
</dbReference>
<dbReference type="GO" id="GO:0006285">
    <property type="term" value="P:base-excision repair, AP site formation"/>
    <property type="evidence" value="ECO:0007669"/>
    <property type="project" value="TreeGrafter"/>
</dbReference>
<dbReference type="GO" id="GO:0032131">
    <property type="term" value="F:alkylated DNA binding"/>
    <property type="evidence" value="ECO:0007669"/>
    <property type="project" value="TreeGrafter"/>
</dbReference>
<dbReference type="InterPro" id="IPR011257">
    <property type="entry name" value="DNA_glycosylase"/>
</dbReference>
<evidence type="ECO:0000256" key="3">
    <source>
        <dbReference type="ARBA" id="ARBA00012000"/>
    </source>
</evidence>
<dbReference type="Gene3D" id="1.10.1670.40">
    <property type="match status" value="1"/>
</dbReference>
<dbReference type="SMART" id="SM00478">
    <property type="entry name" value="ENDO3c"/>
    <property type="match status" value="1"/>
</dbReference>
<feature type="domain" description="HhH-GPD" evidence="6">
    <location>
        <begin position="40"/>
        <end position="197"/>
    </location>
</feature>
<dbReference type="CDD" id="cd00056">
    <property type="entry name" value="ENDO3c"/>
    <property type="match status" value="1"/>
</dbReference>
<evidence type="ECO:0000259" key="6">
    <source>
        <dbReference type="SMART" id="SM00478"/>
    </source>
</evidence>
<dbReference type="AlphaFoldDB" id="A0A1M4ZU49"/>
<keyword evidence="5" id="KW-0234">DNA repair</keyword>